<keyword evidence="5 6" id="KW-0067">ATP-binding</keyword>
<dbReference type="GO" id="GO:0046917">
    <property type="term" value="F:triphosphoribosyl-dephospho-CoA synthase activity"/>
    <property type="evidence" value="ECO:0007669"/>
    <property type="project" value="UniProtKB-UniRule"/>
</dbReference>
<dbReference type="Pfam" id="PF01874">
    <property type="entry name" value="CitG"/>
    <property type="match status" value="1"/>
</dbReference>
<dbReference type="FunFam" id="1.10.4200.10:FF:000001">
    <property type="entry name" value="Triphosphoribosyl-dephospho-CoA synthase CitG"/>
    <property type="match status" value="1"/>
</dbReference>
<comment type="similarity">
    <text evidence="2 6">Belongs to the CitG/MdcB family.</text>
</comment>
<dbReference type="EMBL" id="CP011132">
    <property type="protein sequence ID" value="AKE58134.1"/>
    <property type="molecule type" value="Genomic_DNA"/>
</dbReference>
<dbReference type="KEGG" id="cama:F384_02715"/>
<dbReference type="HAMAP" id="MF_00397">
    <property type="entry name" value="CitG"/>
    <property type="match status" value="1"/>
</dbReference>
<dbReference type="NCBIfam" id="NF007503">
    <property type="entry name" value="PRK10096.1"/>
    <property type="match status" value="1"/>
</dbReference>
<protein>
    <recommendedName>
        <fullName evidence="6">Probable 2-(5''-triphosphoribosyl)-3'-dephosphocoenzyme-A synthase</fullName>
        <shortName evidence="6">2-(5''-triphosphoribosyl)-3'-dephospho-CoA synthase</shortName>
        <ecNumber evidence="6">2.4.2.52</ecNumber>
    </recommendedName>
</protein>
<dbReference type="RefSeq" id="WP_046477259.1">
    <property type="nucleotide sequence ID" value="NZ_CP011132.1"/>
</dbReference>
<evidence type="ECO:0000256" key="1">
    <source>
        <dbReference type="ARBA" id="ARBA00001210"/>
    </source>
</evidence>
<accession>A0A0F6TTF2</accession>
<dbReference type="EC" id="2.4.2.52" evidence="6"/>
<evidence type="ECO:0000256" key="4">
    <source>
        <dbReference type="ARBA" id="ARBA00022741"/>
    </source>
</evidence>
<dbReference type="HOGENOM" id="CLU_056179_1_0_6"/>
<dbReference type="AlphaFoldDB" id="A0A0F6TTF2"/>
<evidence type="ECO:0000256" key="5">
    <source>
        <dbReference type="ARBA" id="ARBA00022840"/>
    </source>
</evidence>
<gene>
    <name evidence="6" type="primary">citG</name>
    <name evidence="7" type="ORF">F384_02715</name>
</gene>
<keyword evidence="4 6" id="KW-0547">Nucleotide-binding</keyword>
<evidence type="ECO:0000313" key="7">
    <source>
        <dbReference type="EMBL" id="AKE58134.1"/>
    </source>
</evidence>
<dbReference type="Gene3D" id="1.10.4200.10">
    <property type="entry name" value="Triphosphoribosyl-dephospho-CoA protein"/>
    <property type="match status" value="1"/>
</dbReference>
<sequence length="302" mass="32959">MLPIPDMPVETTALPRTLFDAYGHLAWRAMLTEVNLSPKPGLVDRLNCGAHKDMSLTDFHRSALAIQAWLPRFIEYGACCAQMPADAVLNGLRPLGMACEADMFRATAGVNTHKGSIFSLGLLCAAIGRLHQQQQPVTPETICTTAASFCRGLTERELHNNNQQITAGQRLYQQLGLTGARGEAEAGYPLVIRHALPHYRALLAEGRDPELALLDTLLLLIALNGDTNVASRGGAAGLRWIQQQANALLQQGGIRTPADLNHLHQFDSHCIERNLSPGGSADLLIVTWFLAQISQIKHLHNY</sequence>
<dbReference type="PANTHER" id="PTHR30201">
    <property type="entry name" value="TRIPHOSPHORIBOSYL-DEPHOSPHO-COA SYNTHASE"/>
    <property type="match status" value="1"/>
</dbReference>
<dbReference type="PANTHER" id="PTHR30201:SF2">
    <property type="entry name" value="2-(5''-TRIPHOSPHORIBOSYL)-3'-DEPHOSPHOCOENZYME-A SYNTHASE"/>
    <property type="match status" value="1"/>
</dbReference>
<name>A0A0F6TTF2_CITAM</name>
<evidence type="ECO:0000256" key="6">
    <source>
        <dbReference type="HAMAP-Rule" id="MF_00397"/>
    </source>
</evidence>
<organism evidence="7 8">
    <name type="scientific">Citrobacter amalonaticus Y19</name>
    <dbReference type="NCBI Taxonomy" id="1261127"/>
    <lineage>
        <taxon>Bacteria</taxon>
        <taxon>Pseudomonadati</taxon>
        <taxon>Pseudomonadota</taxon>
        <taxon>Gammaproteobacteria</taxon>
        <taxon>Enterobacterales</taxon>
        <taxon>Enterobacteriaceae</taxon>
        <taxon>Citrobacter</taxon>
    </lineage>
</organism>
<dbReference type="GO" id="GO:0005524">
    <property type="term" value="F:ATP binding"/>
    <property type="evidence" value="ECO:0007669"/>
    <property type="project" value="UniProtKB-KW"/>
</dbReference>
<reference evidence="7 8" key="1">
    <citation type="journal article" date="2013" name="Appl. Microbiol. Biotechnol.">
        <title>Glycerol assimilation and production of 1,3-propanediol by Citrobacter amalonaticus Y19.</title>
        <authorList>
            <person name="Ainala S.K."/>
            <person name="Ashok S."/>
            <person name="Ko Y."/>
            <person name="Park S."/>
        </authorList>
    </citation>
    <scope>NUCLEOTIDE SEQUENCE [LARGE SCALE GENOMIC DNA]</scope>
    <source>
        <strain evidence="7 8">Y19</strain>
    </source>
</reference>
<dbReference type="GO" id="GO:0051191">
    <property type="term" value="P:prosthetic group biosynthetic process"/>
    <property type="evidence" value="ECO:0007669"/>
    <property type="project" value="TreeGrafter"/>
</dbReference>
<dbReference type="InterPro" id="IPR017551">
    <property type="entry name" value="TriPribosyl-deP-CoA_syn_CitG"/>
</dbReference>
<keyword evidence="3 6" id="KW-0808">Transferase</keyword>
<dbReference type="PATRIC" id="fig|1261127.3.peg.560"/>
<evidence type="ECO:0000313" key="8">
    <source>
        <dbReference type="Proteomes" id="UP000034085"/>
    </source>
</evidence>
<dbReference type="NCBIfam" id="TIGR03125">
    <property type="entry name" value="citrate_citG"/>
    <property type="match status" value="1"/>
</dbReference>
<evidence type="ECO:0000256" key="2">
    <source>
        <dbReference type="ARBA" id="ARBA00006812"/>
    </source>
</evidence>
<dbReference type="Proteomes" id="UP000034085">
    <property type="component" value="Chromosome"/>
</dbReference>
<dbReference type="OrthoDB" id="114886at2"/>
<comment type="catalytic activity">
    <reaction evidence="1 6">
        <text>3'-dephospho-CoA + ATP = 2'-(5''-triphospho-alpha-D-ribosyl)-3'-dephospho-CoA + adenine</text>
        <dbReference type="Rhea" id="RHEA:15117"/>
        <dbReference type="ChEBI" id="CHEBI:16708"/>
        <dbReference type="ChEBI" id="CHEBI:30616"/>
        <dbReference type="ChEBI" id="CHEBI:57328"/>
        <dbReference type="ChEBI" id="CHEBI:61378"/>
        <dbReference type="EC" id="2.4.2.52"/>
    </reaction>
</comment>
<proteinExistence type="inferred from homology"/>
<evidence type="ECO:0000256" key="3">
    <source>
        <dbReference type="ARBA" id="ARBA00022679"/>
    </source>
</evidence>
<dbReference type="InterPro" id="IPR002736">
    <property type="entry name" value="CitG"/>
</dbReference>